<comment type="caution">
    <text evidence="2">The sequence shown here is derived from an EMBL/GenBank/DDBJ whole genome shotgun (WGS) entry which is preliminary data.</text>
</comment>
<keyword evidence="3" id="KW-1185">Reference proteome</keyword>
<reference evidence="2" key="1">
    <citation type="submission" date="2020-08" db="EMBL/GenBank/DDBJ databases">
        <title>Genome sequencing and assembly of the red palm weevil Rhynchophorus ferrugineus.</title>
        <authorList>
            <person name="Dias G.B."/>
            <person name="Bergman C.M."/>
            <person name="Manee M."/>
        </authorList>
    </citation>
    <scope>NUCLEOTIDE SEQUENCE</scope>
    <source>
        <strain evidence="2">AA-2017</strain>
        <tissue evidence="2">Whole larva</tissue>
    </source>
</reference>
<feature type="region of interest" description="Disordered" evidence="1">
    <location>
        <begin position="1"/>
        <end position="30"/>
    </location>
</feature>
<evidence type="ECO:0000313" key="3">
    <source>
        <dbReference type="Proteomes" id="UP000625711"/>
    </source>
</evidence>
<dbReference type="EMBL" id="JAACXV010000334">
    <property type="protein sequence ID" value="KAF7279872.1"/>
    <property type="molecule type" value="Genomic_DNA"/>
</dbReference>
<gene>
    <name evidence="2" type="ORF">GWI33_006633</name>
</gene>
<protein>
    <submittedName>
        <fullName evidence="2">Uncharacterized protein</fullName>
    </submittedName>
</protein>
<evidence type="ECO:0000256" key="1">
    <source>
        <dbReference type="SAM" id="MobiDB-lite"/>
    </source>
</evidence>
<sequence>MWRQRNKTAGGQAEGPTRPPAPSPTNDNVQLPRRLAASQSPRGYLRVSAFRLLSPPSPPIVRSFVPVSPFFAIRVQDRSAKHAVRKSARGRRQDFLYVRRTAATGRVSVQFSTVPILSVGDLFLCLFA</sequence>
<proteinExistence type="predicted"/>
<name>A0A834IEM9_RHYFE</name>
<accession>A0A834IEM9</accession>
<dbReference type="Proteomes" id="UP000625711">
    <property type="component" value="Unassembled WGS sequence"/>
</dbReference>
<dbReference type="AlphaFoldDB" id="A0A834IEM9"/>
<organism evidence="2 3">
    <name type="scientific">Rhynchophorus ferrugineus</name>
    <name type="common">Red palm weevil</name>
    <name type="synonym">Curculio ferrugineus</name>
    <dbReference type="NCBI Taxonomy" id="354439"/>
    <lineage>
        <taxon>Eukaryota</taxon>
        <taxon>Metazoa</taxon>
        <taxon>Ecdysozoa</taxon>
        <taxon>Arthropoda</taxon>
        <taxon>Hexapoda</taxon>
        <taxon>Insecta</taxon>
        <taxon>Pterygota</taxon>
        <taxon>Neoptera</taxon>
        <taxon>Endopterygota</taxon>
        <taxon>Coleoptera</taxon>
        <taxon>Polyphaga</taxon>
        <taxon>Cucujiformia</taxon>
        <taxon>Curculionidae</taxon>
        <taxon>Dryophthorinae</taxon>
        <taxon>Rhynchophorus</taxon>
    </lineage>
</organism>
<evidence type="ECO:0000313" key="2">
    <source>
        <dbReference type="EMBL" id="KAF7279872.1"/>
    </source>
</evidence>